<dbReference type="CDD" id="cd07053">
    <property type="entry name" value="BMC_PduT_repeat1"/>
    <property type="match status" value="1"/>
</dbReference>
<dbReference type="InterPro" id="IPR044872">
    <property type="entry name" value="CcmK/CsoS1_BMC"/>
</dbReference>
<dbReference type="OrthoDB" id="9791973at2"/>
<dbReference type="PANTHER" id="PTHR33941">
    <property type="entry name" value="PROPANEDIOL UTILIZATION PROTEIN PDUA"/>
    <property type="match status" value="1"/>
</dbReference>
<dbReference type="AlphaFoldDB" id="A0A3G1KT27"/>
<gene>
    <name evidence="5" type="ORF">DCMF_11535</name>
</gene>
<accession>A0A3G1KT27</accession>
<dbReference type="PROSITE" id="PS51930">
    <property type="entry name" value="BMC_2"/>
    <property type="match status" value="2"/>
</dbReference>
<dbReference type="PANTHER" id="PTHR33941:SF11">
    <property type="entry name" value="BACTERIAL MICROCOMPARTMENT SHELL PROTEIN PDUJ"/>
    <property type="match status" value="1"/>
</dbReference>
<dbReference type="InterPro" id="IPR050575">
    <property type="entry name" value="BMC_shell"/>
</dbReference>
<feature type="domain" description="BMC" evidence="4">
    <location>
        <begin position="4"/>
        <end position="86"/>
    </location>
</feature>
<reference evidence="5 6" key="1">
    <citation type="submission" date="2016-10" db="EMBL/GenBank/DDBJ databases">
        <title>Complete Genome Sequence of Peptococcaceae strain DCMF.</title>
        <authorList>
            <person name="Edwards R.J."/>
            <person name="Holland S.I."/>
            <person name="Deshpande N.P."/>
            <person name="Wong Y.K."/>
            <person name="Ertan H."/>
            <person name="Manefield M."/>
            <person name="Russell T.L."/>
            <person name="Lee M.J."/>
        </authorList>
    </citation>
    <scope>NUCLEOTIDE SEQUENCE [LARGE SCALE GENOMIC DNA]</scope>
    <source>
        <strain evidence="5 6">DCMF</strain>
    </source>
</reference>
<dbReference type="CDD" id="cd07054">
    <property type="entry name" value="BMC_PduT_repeat2"/>
    <property type="match status" value="1"/>
</dbReference>
<dbReference type="KEGG" id="fwa:DCMF_11535"/>
<dbReference type="RefSeq" id="WP_148134569.1">
    <property type="nucleotide sequence ID" value="NZ_CP017634.1"/>
</dbReference>
<protein>
    <submittedName>
        <fullName evidence="5">Propanediol utilization protein</fullName>
    </submittedName>
</protein>
<feature type="domain" description="BMC" evidence="4">
    <location>
        <begin position="96"/>
        <end position="182"/>
    </location>
</feature>
<evidence type="ECO:0000256" key="1">
    <source>
        <dbReference type="ARBA" id="ARBA00024322"/>
    </source>
</evidence>
<dbReference type="GO" id="GO:0031469">
    <property type="term" value="C:bacterial microcompartment"/>
    <property type="evidence" value="ECO:0007669"/>
    <property type="project" value="UniProtKB-SubCell"/>
</dbReference>
<evidence type="ECO:0000256" key="2">
    <source>
        <dbReference type="ARBA" id="ARBA00024446"/>
    </source>
</evidence>
<dbReference type="SMART" id="SM00877">
    <property type="entry name" value="BMC"/>
    <property type="match status" value="2"/>
</dbReference>
<name>A0A3G1KT27_FORW1</name>
<evidence type="ECO:0000256" key="3">
    <source>
        <dbReference type="PROSITE-ProRule" id="PRU01278"/>
    </source>
</evidence>
<sequence length="182" mass="18631">MIRAIGLVEFNSIAKGIESADAMLKTGQVDIIVSRPICPGKYITLVWGDVAAVESAVKAGIAKGDVNVVDDFILPNVHPQVIPACSAGNPVVEVHALGIIETFSVAAMIVAADTAVKAGEVDLIEIRLGMGLGGKSFTTLTGDVAAVKSAVEAGARTAADKGLLVQQVVIPSPHKSLIPSIV</sequence>
<dbReference type="Proteomes" id="UP000323521">
    <property type="component" value="Chromosome"/>
</dbReference>
<keyword evidence="6" id="KW-1185">Reference proteome</keyword>
<dbReference type="Pfam" id="PF00936">
    <property type="entry name" value="BMC"/>
    <property type="match status" value="2"/>
</dbReference>
<dbReference type="EMBL" id="CP017634">
    <property type="protein sequence ID" value="ATW25315.1"/>
    <property type="molecule type" value="Genomic_DNA"/>
</dbReference>
<comment type="similarity">
    <text evidence="3">Belongs to the bacterial microcompartments protein family.</text>
</comment>
<evidence type="ECO:0000313" key="6">
    <source>
        <dbReference type="Proteomes" id="UP000323521"/>
    </source>
</evidence>
<dbReference type="InterPro" id="IPR011238">
    <property type="entry name" value="Micro_shell_prot_PduT"/>
</dbReference>
<dbReference type="Gene3D" id="3.30.70.1710">
    <property type="match status" value="2"/>
</dbReference>
<evidence type="ECO:0000259" key="4">
    <source>
        <dbReference type="PROSITE" id="PS51930"/>
    </source>
</evidence>
<dbReference type="InterPro" id="IPR037233">
    <property type="entry name" value="CcmK-like_sf"/>
</dbReference>
<dbReference type="InterPro" id="IPR000249">
    <property type="entry name" value="BMC_dom"/>
</dbReference>
<comment type="subcellular location">
    <subcellularLocation>
        <location evidence="1">Bacterial microcompartment</location>
    </subcellularLocation>
</comment>
<evidence type="ECO:0000313" key="5">
    <source>
        <dbReference type="EMBL" id="ATW25315.1"/>
    </source>
</evidence>
<keyword evidence="2" id="KW-1283">Bacterial microcompartment</keyword>
<organism evidence="5 6">
    <name type="scientific">Formimonas warabiya</name>
    <dbReference type="NCBI Taxonomy" id="1761012"/>
    <lineage>
        <taxon>Bacteria</taxon>
        <taxon>Bacillati</taxon>
        <taxon>Bacillota</taxon>
        <taxon>Clostridia</taxon>
        <taxon>Eubacteriales</taxon>
        <taxon>Peptococcaceae</taxon>
        <taxon>Candidatus Formimonas</taxon>
    </lineage>
</organism>
<proteinExistence type="inferred from homology"/>
<dbReference type="PIRSF" id="PIRSF034834">
    <property type="entry name" value="PduT"/>
    <property type="match status" value="1"/>
</dbReference>
<dbReference type="SUPFAM" id="SSF143414">
    <property type="entry name" value="CcmK-like"/>
    <property type="match status" value="2"/>
</dbReference>